<dbReference type="InterPro" id="IPR011701">
    <property type="entry name" value="MFS"/>
</dbReference>
<feature type="transmembrane region" description="Helical" evidence="7">
    <location>
        <begin position="213"/>
        <end position="231"/>
    </location>
</feature>
<keyword evidence="3 7" id="KW-0812">Transmembrane</keyword>
<feature type="transmembrane region" description="Helical" evidence="7">
    <location>
        <begin position="44"/>
        <end position="62"/>
    </location>
</feature>
<keyword evidence="5 7" id="KW-0472">Membrane</keyword>
<dbReference type="Gene3D" id="1.20.1250.20">
    <property type="entry name" value="MFS general substrate transporter like domains"/>
    <property type="match status" value="2"/>
</dbReference>
<gene>
    <name evidence="9" type="ORF">GCM10022222_04920</name>
</gene>
<evidence type="ECO:0000256" key="2">
    <source>
        <dbReference type="ARBA" id="ARBA00022475"/>
    </source>
</evidence>
<dbReference type="InterPro" id="IPR020846">
    <property type="entry name" value="MFS_dom"/>
</dbReference>
<dbReference type="InterPro" id="IPR000849">
    <property type="entry name" value="Sugar_P_transporter"/>
</dbReference>
<dbReference type="PANTHER" id="PTHR11662">
    <property type="entry name" value="SOLUTE CARRIER FAMILY 17"/>
    <property type="match status" value="1"/>
</dbReference>
<feature type="transmembrane region" description="Helical" evidence="7">
    <location>
        <begin position="368"/>
        <end position="389"/>
    </location>
</feature>
<dbReference type="PIRSF" id="PIRSF002808">
    <property type="entry name" value="Hexose_phosphate_transp"/>
    <property type="match status" value="1"/>
</dbReference>
<evidence type="ECO:0000313" key="10">
    <source>
        <dbReference type="Proteomes" id="UP001500689"/>
    </source>
</evidence>
<dbReference type="SUPFAM" id="SSF103473">
    <property type="entry name" value="MFS general substrate transporter"/>
    <property type="match status" value="1"/>
</dbReference>
<evidence type="ECO:0000256" key="4">
    <source>
        <dbReference type="ARBA" id="ARBA00022989"/>
    </source>
</evidence>
<comment type="caution">
    <text evidence="9">The sequence shown here is derived from an EMBL/GenBank/DDBJ whole genome shotgun (WGS) entry which is preliminary data.</text>
</comment>
<dbReference type="PANTHER" id="PTHR11662:SF399">
    <property type="entry name" value="FI19708P1-RELATED"/>
    <property type="match status" value="1"/>
</dbReference>
<dbReference type="RefSeq" id="WP_344854746.1">
    <property type="nucleotide sequence ID" value="NZ_BAAAZN010000001.1"/>
</dbReference>
<comment type="subcellular location">
    <subcellularLocation>
        <location evidence="1">Cell membrane</location>
        <topology evidence="1">Multi-pass membrane protein</topology>
    </subcellularLocation>
</comment>
<feature type="transmembrane region" description="Helical" evidence="7">
    <location>
        <begin position="282"/>
        <end position="299"/>
    </location>
</feature>
<feature type="transmembrane region" description="Helical" evidence="7">
    <location>
        <begin position="251"/>
        <end position="270"/>
    </location>
</feature>
<feature type="transmembrane region" description="Helical" evidence="7">
    <location>
        <begin position="140"/>
        <end position="160"/>
    </location>
</feature>
<feature type="domain" description="Major facilitator superfamily (MFS) profile" evidence="8">
    <location>
        <begin position="13"/>
        <end position="394"/>
    </location>
</feature>
<dbReference type="Pfam" id="PF07690">
    <property type="entry name" value="MFS_1"/>
    <property type="match status" value="1"/>
</dbReference>
<feature type="compositionally biased region" description="Basic and acidic residues" evidence="6">
    <location>
        <begin position="394"/>
        <end position="405"/>
    </location>
</feature>
<name>A0ABP6UZ17_9PSEU</name>
<accession>A0ABP6UZ17</accession>
<feature type="transmembrane region" description="Helical" evidence="7">
    <location>
        <begin position="339"/>
        <end position="362"/>
    </location>
</feature>
<dbReference type="Proteomes" id="UP001500689">
    <property type="component" value="Unassembled WGS sequence"/>
</dbReference>
<evidence type="ECO:0000313" key="9">
    <source>
        <dbReference type="EMBL" id="GAA3525148.1"/>
    </source>
</evidence>
<evidence type="ECO:0000256" key="6">
    <source>
        <dbReference type="SAM" id="MobiDB-lite"/>
    </source>
</evidence>
<dbReference type="EMBL" id="BAAAZN010000001">
    <property type="protein sequence ID" value="GAA3525148.1"/>
    <property type="molecule type" value="Genomic_DNA"/>
</dbReference>
<protein>
    <submittedName>
        <fullName evidence="9">MFS transporter</fullName>
    </submittedName>
</protein>
<feature type="transmembrane region" description="Helical" evidence="7">
    <location>
        <begin position="74"/>
        <end position="94"/>
    </location>
</feature>
<evidence type="ECO:0000259" key="8">
    <source>
        <dbReference type="PROSITE" id="PS50850"/>
    </source>
</evidence>
<evidence type="ECO:0000256" key="3">
    <source>
        <dbReference type="ARBA" id="ARBA00022692"/>
    </source>
</evidence>
<dbReference type="InterPro" id="IPR050382">
    <property type="entry name" value="MFS_Na/Anion_cotransporter"/>
</dbReference>
<sequence length="420" mass="43641">MSSTAPTPYRWVVLLLCWAGFTMTSVDRSTWGPASAAVRDSLQVPLAALGIFATCYYIGYVVSNAAGGFLTDWLGSRVVLGTSMLAAGALMIVFGSTTSIPLGLTVQGLVGLFAGVEFSAGMKLITTWLPERELGRASGIFMTATSLGTVIANAVVPALIEHADWHTSYRLFGGVTVVLGVLCAIFLRNGAVRTDHTRRALPDIRPLLRNRDLLLLGLAGFGGLWGTYGFVTWSNTLMIKGSHISPVDAGIVVVIFAGVAVAVKPVVGWLTDRLRLGMRLPIMVVLVLFTATLLVFGALRSYGAFLAVAPVLGIAAYAYSPLTAAMIPQLVGGRLAGSAAGAVNAVWQLGSVLVPVAVGPVFRASGSFYAAFAMLAIGPLLGAVALLGVPDDRPHRTSGARDTDGRLAAAATSRGGPPTA</sequence>
<feature type="transmembrane region" description="Helical" evidence="7">
    <location>
        <begin position="305"/>
        <end position="327"/>
    </location>
</feature>
<evidence type="ECO:0000256" key="1">
    <source>
        <dbReference type="ARBA" id="ARBA00004651"/>
    </source>
</evidence>
<dbReference type="PROSITE" id="PS50850">
    <property type="entry name" value="MFS"/>
    <property type="match status" value="1"/>
</dbReference>
<keyword evidence="4 7" id="KW-1133">Transmembrane helix</keyword>
<proteinExistence type="predicted"/>
<organism evidence="9 10">
    <name type="scientific">Amycolatopsis ultiminotia</name>
    <dbReference type="NCBI Taxonomy" id="543629"/>
    <lineage>
        <taxon>Bacteria</taxon>
        <taxon>Bacillati</taxon>
        <taxon>Actinomycetota</taxon>
        <taxon>Actinomycetes</taxon>
        <taxon>Pseudonocardiales</taxon>
        <taxon>Pseudonocardiaceae</taxon>
        <taxon>Amycolatopsis</taxon>
    </lineage>
</organism>
<dbReference type="InterPro" id="IPR036259">
    <property type="entry name" value="MFS_trans_sf"/>
</dbReference>
<reference evidence="10" key="1">
    <citation type="journal article" date="2019" name="Int. J. Syst. Evol. Microbiol.">
        <title>The Global Catalogue of Microorganisms (GCM) 10K type strain sequencing project: providing services to taxonomists for standard genome sequencing and annotation.</title>
        <authorList>
            <consortium name="The Broad Institute Genomics Platform"/>
            <consortium name="The Broad Institute Genome Sequencing Center for Infectious Disease"/>
            <person name="Wu L."/>
            <person name="Ma J."/>
        </authorList>
    </citation>
    <scope>NUCLEOTIDE SEQUENCE [LARGE SCALE GENOMIC DNA]</scope>
    <source>
        <strain evidence="10">JCM 16898</strain>
    </source>
</reference>
<evidence type="ECO:0000256" key="7">
    <source>
        <dbReference type="SAM" id="Phobius"/>
    </source>
</evidence>
<evidence type="ECO:0000256" key="5">
    <source>
        <dbReference type="ARBA" id="ARBA00023136"/>
    </source>
</evidence>
<keyword evidence="10" id="KW-1185">Reference proteome</keyword>
<keyword evidence="2" id="KW-1003">Cell membrane</keyword>
<feature type="region of interest" description="Disordered" evidence="6">
    <location>
        <begin position="394"/>
        <end position="420"/>
    </location>
</feature>
<feature type="transmembrane region" description="Helical" evidence="7">
    <location>
        <begin position="172"/>
        <end position="192"/>
    </location>
</feature>
<feature type="transmembrane region" description="Helical" evidence="7">
    <location>
        <begin position="100"/>
        <end position="120"/>
    </location>
</feature>